<dbReference type="SUPFAM" id="SSF47384">
    <property type="entry name" value="Homodimeric domain of signal transducing histidine kinase"/>
    <property type="match status" value="1"/>
</dbReference>
<dbReference type="InterPro" id="IPR003661">
    <property type="entry name" value="HisK_dim/P_dom"/>
</dbReference>
<keyword evidence="8" id="KW-0902">Two-component regulatory system</keyword>
<feature type="transmembrane region" description="Helical" evidence="9">
    <location>
        <begin position="91"/>
        <end position="107"/>
    </location>
</feature>
<reference evidence="11 12" key="1">
    <citation type="submission" date="2018-12" db="EMBL/GenBank/DDBJ databases">
        <authorList>
            <person name="Yu L."/>
        </authorList>
    </citation>
    <scope>NUCLEOTIDE SEQUENCE [LARGE SCALE GENOMIC DNA]</scope>
    <source>
        <strain evidence="11 12">S5H2222</strain>
    </source>
</reference>
<dbReference type="AlphaFoldDB" id="A0A431UXX1"/>
<dbReference type="GO" id="GO:0005524">
    <property type="term" value="F:ATP binding"/>
    <property type="evidence" value="ECO:0007669"/>
    <property type="project" value="UniProtKB-KW"/>
</dbReference>
<dbReference type="InterPro" id="IPR036097">
    <property type="entry name" value="HisK_dim/P_sf"/>
</dbReference>
<dbReference type="GO" id="GO:0000155">
    <property type="term" value="F:phosphorelay sensor kinase activity"/>
    <property type="evidence" value="ECO:0007669"/>
    <property type="project" value="InterPro"/>
</dbReference>
<keyword evidence="9" id="KW-1133">Transmembrane helix</keyword>
<evidence type="ECO:0000259" key="10">
    <source>
        <dbReference type="PROSITE" id="PS50109"/>
    </source>
</evidence>
<keyword evidence="7" id="KW-0067">ATP-binding</keyword>
<feature type="transmembrane region" description="Helical" evidence="9">
    <location>
        <begin position="42"/>
        <end position="59"/>
    </location>
</feature>
<dbReference type="PANTHER" id="PTHR43065">
    <property type="entry name" value="SENSOR HISTIDINE KINASE"/>
    <property type="match status" value="1"/>
</dbReference>
<dbReference type="Gene3D" id="1.10.287.130">
    <property type="match status" value="1"/>
</dbReference>
<dbReference type="InterPro" id="IPR003594">
    <property type="entry name" value="HATPase_dom"/>
</dbReference>
<evidence type="ECO:0000256" key="9">
    <source>
        <dbReference type="SAM" id="Phobius"/>
    </source>
</evidence>
<dbReference type="PROSITE" id="PS50109">
    <property type="entry name" value="HIS_KIN"/>
    <property type="match status" value="1"/>
</dbReference>
<keyword evidence="9" id="KW-0472">Membrane</keyword>
<evidence type="ECO:0000256" key="2">
    <source>
        <dbReference type="ARBA" id="ARBA00012438"/>
    </source>
</evidence>
<feature type="transmembrane region" description="Helical" evidence="9">
    <location>
        <begin position="66"/>
        <end position="85"/>
    </location>
</feature>
<evidence type="ECO:0000256" key="7">
    <source>
        <dbReference type="ARBA" id="ARBA00022840"/>
    </source>
</evidence>
<feature type="transmembrane region" description="Helical" evidence="9">
    <location>
        <begin position="12"/>
        <end position="30"/>
    </location>
</feature>
<dbReference type="Gene3D" id="3.30.565.10">
    <property type="entry name" value="Histidine kinase-like ATPase, C-terminal domain"/>
    <property type="match status" value="1"/>
</dbReference>
<keyword evidence="5" id="KW-0547">Nucleotide-binding</keyword>
<organism evidence="11 12">
    <name type="scientific">Lysinibacillus telephonicus</name>
    <dbReference type="NCBI Taxonomy" id="1714840"/>
    <lineage>
        <taxon>Bacteria</taxon>
        <taxon>Bacillati</taxon>
        <taxon>Bacillota</taxon>
        <taxon>Bacilli</taxon>
        <taxon>Bacillales</taxon>
        <taxon>Bacillaceae</taxon>
        <taxon>Lysinibacillus</taxon>
    </lineage>
</organism>
<name>A0A431UXX1_9BACI</name>
<dbReference type="EC" id="2.7.13.3" evidence="2"/>
<accession>A0A431UXX1</accession>
<feature type="domain" description="Histidine kinase" evidence="10">
    <location>
        <begin position="196"/>
        <end position="403"/>
    </location>
</feature>
<evidence type="ECO:0000313" key="12">
    <source>
        <dbReference type="Proteomes" id="UP000276349"/>
    </source>
</evidence>
<feature type="transmembrane region" description="Helical" evidence="9">
    <location>
        <begin position="150"/>
        <end position="167"/>
    </location>
</feature>
<dbReference type="OrthoDB" id="9815750at2"/>
<dbReference type="PANTHER" id="PTHR43065:SF46">
    <property type="entry name" value="C4-DICARBOXYLATE TRANSPORT SENSOR PROTEIN DCTB"/>
    <property type="match status" value="1"/>
</dbReference>
<evidence type="ECO:0000256" key="8">
    <source>
        <dbReference type="ARBA" id="ARBA00023012"/>
    </source>
</evidence>
<evidence type="ECO:0000256" key="1">
    <source>
        <dbReference type="ARBA" id="ARBA00000085"/>
    </source>
</evidence>
<gene>
    <name evidence="11" type="ORF">EKG35_00640</name>
</gene>
<protein>
    <recommendedName>
        <fullName evidence="2">histidine kinase</fullName>
        <ecNumber evidence="2">2.7.13.3</ecNumber>
    </recommendedName>
</protein>
<dbReference type="CDD" id="cd00082">
    <property type="entry name" value="HisKA"/>
    <property type="match status" value="1"/>
</dbReference>
<dbReference type="PRINTS" id="PR00344">
    <property type="entry name" value="BCTRLSENSOR"/>
</dbReference>
<dbReference type="InterPro" id="IPR004358">
    <property type="entry name" value="Sig_transdc_His_kin-like_C"/>
</dbReference>
<feature type="transmembrane region" description="Helical" evidence="9">
    <location>
        <begin position="112"/>
        <end position="130"/>
    </location>
</feature>
<keyword evidence="4" id="KW-0808">Transferase</keyword>
<dbReference type="InterPro" id="IPR036890">
    <property type="entry name" value="HATPase_C_sf"/>
</dbReference>
<keyword evidence="12" id="KW-1185">Reference proteome</keyword>
<comment type="caution">
    <text evidence="11">The sequence shown here is derived from an EMBL/GenBank/DDBJ whole genome shotgun (WGS) entry which is preliminary data.</text>
</comment>
<proteinExistence type="predicted"/>
<sequence length="403" mass="45373">MKDFMTDTNLKYYYLSTFFIIVAIALGLFVLNPRVCNLEIGFLLHLLFAILQSVCLLLYPKFRTSSIRLIFVIVSALFFYLLFFLYPETGSTIILLCFIPAISILFFDAKLFYFSIILNSFLATITFSIVKLSDNGDLYSYIGHDLIGNIINFLGSQLVLFLIFYATSERIKRLQLYYESMKHSERLKTTGLLAAAVAHEIRNPLTVVKGYLQLYEQNNAIDDKGKKNFSIMIKELDSAEQVISQLLSLSKPSKENTTEKLDVKLVIHSVTDLLQSYGLSHRNYIEVFAEEDCYIEINKIEFNQLLVNIIKNAIEASACGDSITVTAGKKEGFVEITITDKGQGMSAEELELLGTPFYSLKSKGTGLGIMICNNIVSNYNGEMTFNSSKGKGTTVTIYFPLAK</sequence>
<comment type="catalytic activity">
    <reaction evidence="1">
        <text>ATP + protein L-histidine = ADP + protein N-phospho-L-histidine.</text>
        <dbReference type="EC" id="2.7.13.3"/>
    </reaction>
</comment>
<dbReference type="EMBL" id="RXNR01000001">
    <property type="protein sequence ID" value="RTQ96591.1"/>
    <property type="molecule type" value="Genomic_DNA"/>
</dbReference>
<keyword evidence="9" id="KW-0812">Transmembrane</keyword>
<dbReference type="Pfam" id="PF02518">
    <property type="entry name" value="HATPase_c"/>
    <property type="match status" value="1"/>
</dbReference>
<dbReference type="InterPro" id="IPR005467">
    <property type="entry name" value="His_kinase_dom"/>
</dbReference>
<evidence type="ECO:0000256" key="6">
    <source>
        <dbReference type="ARBA" id="ARBA00022777"/>
    </source>
</evidence>
<dbReference type="SUPFAM" id="SSF55874">
    <property type="entry name" value="ATPase domain of HSP90 chaperone/DNA topoisomerase II/histidine kinase"/>
    <property type="match status" value="1"/>
</dbReference>
<evidence type="ECO:0000313" key="11">
    <source>
        <dbReference type="EMBL" id="RTQ96591.1"/>
    </source>
</evidence>
<evidence type="ECO:0000256" key="4">
    <source>
        <dbReference type="ARBA" id="ARBA00022679"/>
    </source>
</evidence>
<evidence type="ECO:0000256" key="3">
    <source>
        <dbReference type="ARBA" id="ARBA00022553"/>
    </source>
</evidence>
<dbReference type="SMART" id="SM00387">
    <property type="entry name" value="HATPase_c"/>
    <property type="match status" value="1"/>
</dbReference>
<dbReference type="Pfam" id="PF00512">
    <property type="entry name" value="HisKA"/>
    <property type="match status" value="1"/>
</dbReference>
<keyword evidence="3" id="KW-0597">Phosphoprotein</keyword>
<dbReference type="SMART" id="SM00388">
    <property type="entry name" value="HisKA"/>
    <property type="match status" value="1"/>
</dbReference>
<dbReference type="Proteomes" id="UP000276349">
    <property type="component" value="Unassembled WGS sequence"/>
</dbReference>
<evidence type="ECO:0000256" key="5">
    <source>
        <dbReference type="ARBA" id="ARBA00022741"/>
    </source>
</evidence>
<keyword evidence="6" id="KW-0418">Kinase</keyword>